<evidence type="ECO:0000313" key="2">
    <source>
        <dbReference type="EMBL" id="GGU62704.1"/>
    </source>
</evidence>
<evidence type="ECO:0000256" key="1">
    <source>
        <dbReference type="SAM" id="MobiDB-lite"/>
    </source>
</evidence>
<reference evidence="2" key="1">
    <citation type="journal article" date="2014" name="Int. J. Syst. Evol. Microbiol.">
        <title>Complete genome sequence of Corynebacterium casei LMG S-19264T (=DSM 44701T), isolated from a smear-ripened cheese.</title>
        <authorList>
            <consortium name="US DOE Joint Genome Institute (JGI-PGF)"/>
            <person name="Walter F."/>
            <person name="Albersmeier A."/>
            <person name="Kalinowski J."/>
            <person name="Ruckert C."/>
        </authorList>
    </citation>
    <scope>NUCLEOTIDE SEQUENCE</scope>
    <source>
        <strain evidence="2">JCM 4391</strain>
    </source>
</reference>
<dbReference type="RefSeq" id="WP_189554365.1">
    <property type="nucleotide sequence ID" value="NZ_BMTP01000020.1"/>
</dbReference>
<feature type="compositionally biased region" description="Pro residues" evidence="1">
    <location>
        <begin position="146"/>
        <end position="160"/>
    </location>
</feature>
<sequence length="180" mass="19345">MTDLHGWITQQVEQVESVARRASDCATGSRWEGIGSVLVTVPEDGTAGPDIAEATFHSYDDALAHAALHDPAAVLRRCEADRRILARHTLDPDQHAFPGACQGCGTDDWGLPIVEDLTDCPELLDLAHAHGITDEILASLDRPEPPPRPPHTPRPAPVWPTTPMADVPPALRGPGWKADA</sequence>
<comment type="caution">
    <text evidence="2">The sequence shown here is derived from an EMBL/GenBank/DDBJ whole genome shotgun (WGS) entry which is preliminary data.</text>
</comment>
<reference evidence="2" key="2">
    <citation type="submission" date="2020-09" db="EMBL/GenBank/DDBJ databases">
        <authorList>
            <person name="Sun Q."/>
            <person name="Ohkuma M."/>
        </authorList>
    </citation>
    <scope>NUCLEOTIDE SEQUENCE</scope>
    <source>
        <strain evidence="2">JCM 4391</strain>
    </source>
</reference>
<protein>
    <submittedName>
        <fullName evidence="2">Uncharacterized protein</fullName>
    </submittedName>
</protein>
<accession>A0A918I372</accession>
<feature type="region of interest" description="Disordered" evidence="1">
    <location>
        <begin position="139"/>
        <end position="180"/>
    </location>
</feature>
<dbReference type="InterPro" id="IPR046193">
    <property type="entry name" value="DUF6221"/>
</dbReference>
<dbReference type="AlphaFoldDB" id="A0A918I372"/>
<keyword evidence="3" id="KW-1185">Reference proteome</keyword>
<dbReference type="Proteomes" id="UP000636661">
    <property type="component" value="Unassembled WGS sequence"/>
</dbReference>
<evidence type="ECO:0000313" key="3">
    <source>
        <dbReference type="Proteomes" id="UP000636661"/>
    </source>
</evidence>
<gene>
    <name evidence="2" type="ORF">GCM10010274_59400</name>
</gene>
<proteinExistence type="predicted"/>
<organism evidence="2 3">
    <name type="scientific">Streptomyces lavendofoliae</name>
    <dbReference type="NCBI Taxonomy" id="67314"/>
    <lineage>
        <taxon>Bacteria</taxon>
        <taxon>Bacillati</taxon>
        <taxon>Actinomycetota</taxon>
        <taxon>Actinomycetes</taxon>
        <taxon>Kitasatosporales</taxon>
        <taxon>Streptomycetaceae</taxon>
        <taxon>Streptomyces</taxon>
    </lineage>
</organism>
<dbReference type="EMBL" id="BMTP01000020">
    <property type="protein sequence ID" value="GGU62704.1"/>
    <property type="molecule type" value="Genomic_DNA"/>
</dbReference>
<dbReference type="Pfam" id="PF19730">
    <property type="entry name" value="DUF6221"/>
    <property type="match status" value="1"/>
</dbReference>
<name>A0A918I372_9ACTN</name>